<feature type="region of interest" description="Disordered" evidence="1">
    <location>
        <begin position="76"/>
        <end position="96"/>
    </location>
</feature>
<organism evidence="2 3">
    <name type="scientific">Rhynocoris fuscipes</name>
    <dbReference type="NCBI Taxonomy" id="488301"/>
    <lineage>
        <taxon>Eukaryota</taxon>
        <taxon>Metazoa</taxon>
        <taxon>Ecdysozoa</taxon>
        <taxon>Arthropoda</taxon>
        <taxon>Hexapoda</taxon>
        <taxon>Insecta</taxon>
        <taxon>Pterygota</taxon>
        <taxon>Neoptera</taxon>
        <taxon>Paraneoptera</taxon>
        <taxon>Hemiptera</taxon>
        <taxon>Heteroptera</taxon>
        <taxon>Panheteroptera</taxon>
        <taxon>Cimicomorpha</taxon>
        <taxon>Reduviidae</taxon>
        <taxon>Harpactorinae</taxon>
        <taxon>Harpactorini</taxon>
        <taxon>Rhynocoris</taxon>
    </lineage>
</organism>
<evidence type="ECO:0000313" key="2">
    <source>
        <dbReference type="EMBL" id="KAK9503567.1"/>
    </source>
</evidence>
<feature type="compositionally biased region" description="Basic residues" evidence="1">
    <location>
        <begin position="38"/>
        <end position="48"/>
    </location>
</feature>
<evidence type="ECO:0000256" key="1">
    <source>
        <dbReference type="SAM" id="MobiDB-lite"/>
    </source>
</evidence>
<keyword evidence="3" id="KW-1185">Reference proteome</keyword>
<feature type="compositionally biased region" description="Polar residues" evidence="1">
    <location>
        <begin position="82"/>
        <end position="96"/>
    </location>
</feature>
<dbReference type="AlphaFoldDB" id="A0AAW1CZ44"/>
<reference evidence="2 3" key="1">
    <citation type="submission" date="2022-12" db="EMBL/GenBank/DDBJ databases">
        <title>Chromosome-level genome assembly of true bugs.</title>
        <authorList>
            <person name="Ma L."/>
            <person name="Li H."/>
        </authorList>
    </citation>
    <scope>NUCLEOTIDE SEQUENCE [LARGE SCALE GENOMIC DNA]</scope>
    <source>
        <strain evidence="2">Lab_2022b</strain>
    </source>
</reference>
<comment type="caution">
    <text evidence="2">The sequence shown here is derived from an EMBL/GenBank/DDBJ whole genome shotgun (WGS) entry which is preliminary data.</text>
</comment>
<gene>
    <name evidence="2" type="ORF">O3M35_010099</name>
</gene>
<dbReference type="Proteomes" id="UP001461498">
    <property type="component" value="Unassembled WGS sequence"/>
</dbReference>
<dbReference type="EMBL" id="JAPXFL010000007">
    <property type="protein sequence ID" value="KAK9503567.1"/>
    <property type="molecule type" value="Genomic_DNA"/>
</dbReference>
<sequence>MLSRTRSQQATSLSAGHRLVNFSSFRISKPSPTPLRRNTTKTGRHLNHHPSNDLCTTASSATSQISVRQLSVDPSLLHSAPDTRNTSPNLSQGNLRSVSMNFNNTSEHGSYCLSSMAYPIPTWW</sequence>
<accession>A0AAW1CZ44</accession>
<evidence type="ECO:0000313" key="3">
    <source>
        <dbReference type="Proteomes" id="UP001461498"/>
    </source>
</evidence>
<name>A0AAW1CZ44_9HEMI</name>
<proteinExistence type="predicted"/>
<feature type="region of interest" description="Disordered" evidence="1">
    <location>
        <begin position="25"/>
        <end position="57"/>
    </location>
</feature>
<protein>
    <submittedName>
        <fullName evidence="2">Uncharacterized protein</fullName>
    </submittedName>
</protein>